<dbReference type="OrthoDB" id="10603756at2759"/>
<sequence length="281" mass="31382">MLSKVEILGYCFPARGVQGAVLQNTTLPTASFPAFTSTPLPQLSLLSLGTTFRLWLSAIAGPRRPYWQHRSTRSLQGALTNKFRNIEPSTTATSTTAQGSCWAKPAFECPPVPIIHRQRMNDGAGFDVDPTRCVNASRRDAYLLFEFTYGSASSLSSKAVVLRAPPRPAGRLWHRATPPRTPQSNTRSSPIHKIYEKDLRIVSTCITSSLLLDGAVNMLRECCWVHNERPSENDFEDSEVEEGPFEKIGEVQVQDCPFRGLWRRMGGPACDWHEVWLSCRS</sequence>
<dbReference type="AlphaFoldDB" id="A0A8H5AUI2"/>
<evidence type="ECO:0000313" key="2">
    <source>
        <dbReference type="Proteomes" id="UP000541558"/>
    </source>
</evidence>
<reference evidence="1 2" key="1">
    <citation type="journal article" date="2020" name="ISME J.">
        <title>Uncovering the hidden diversity of litter-decomposition mechanisms in mushroom-forming fungi.</title>
        <authorList>
            <person name="Floudas D."/>
            <person name="Bentzer J."/>
            <person name="Ahren D."/>
            <person name="Johansson T."/>
            <person name="Persson P."/>
            <person name="Tunlid A."/>
        </authorList>
    </citation>
    <scope>NUCLEOTIDE SEQUENCE [LARGE SCALE GENOMIC DNA]</scope>
    <source>
        <strain evidence="1 2">CBS 175.51</strain>
    </source>
</reference>
<protein>
    <submittedName>
        <fullName evidence="1">Uncharacterized protein</fullName>
    </submittedName>
</protein>
<name>A0A8H5AUI2_9AGAR</name>
<keyword evidence="2" id="KW-1185">Reference proteome</keyword>
<gene>
    <name evidence="1" type="ORF">D9611_012585</name>
</gene>
<dbReference type="EMBL" id="JAACJK010000227">
    <property type="protein sequence ID" value="KAF5311315.1"/>
    <property type="molecule type" value="Genomic_DNA"/>
</dbReference>
<organism evidence="1 2">
    <name type="scientific">Ephemerocybe angulata</name>
    <dbReference type="NCBI Taxonomy" id="980116"/>
    <lineage>
        <taxon>Eukaryota</taxon>
        <taxon>Fungi</taxon>
        <taxon>Dikarya</taxon>
        <taxon>Basidiomycota</taxon>
        <taxon>Agaricomycotina</taxon>
        <taxon>Agaricomycetes</taxon>
        <taxon>Agaricomycetidae</taxon>
        <taxon>Agaricales</taxon>
        <taxon>Agaricineae</taxon>
        <taxon>Psathyrellaceae</taxon>
        <taxon>Ephemerocybe</taxon>
    </lineage>
</organism>
<accession>A0A8H5AUI2</accession>
<comment type="caution">
    <text evidence="1">The sequence shown here is derived from an EMBL/GenBank/DDBJ whole genome shotgun (WGS) entry which is preliminary data.</text>
</comment>
<proteinExistence type="predicted"/>
<dbReference type="Proteomes" id="UP000541558">
    <property type="component" value="Unassembled WGS sequence"/>
</dbReference>
<evidence type="ECO:0000313" key="1">
    <source>
        <dbReference type="EMBL" id="KAF5311315.1"/>
    </source>
</evidence>